<name>A0ABN6UMH0_9GAMM</name>
<keyword evidence="2" id="KW-1185">Reference proteome</keyword>
<gene>
    <name evidence="1" type="ORF">LA521A_27120</name>
</gene>
<organism evidence="1 2">
    <name type="scientific">Lysobacter auxotrophicus</name>
    <dbReference type="NCBI Taxonomy" id="2992573"/>
    <lineage>
        <taxon>Bacteria</taxon>
        <taxon>Pseudomonadati</taxon>
        <taxon>Pseudomonadota</taxon>
        <taxon>Gammaproteobacteria</taxon>
        <taxon>Lysobacterales</taxon>
        <taxon>Lysobacteraceae</taxon>
        <taxon>Lysobacter</taxon>
    </lineage>
</organism>
<evidence type="ECO:0000313" key="1">
    <source>
        <dbReference type="EMBL" id="BDU17511.1"/>
    </source>
</evidence>
<sequence length="78" mass="9035">MTEKLAWAEIEPRLRQLRLSADELKERFPDEADFMPRFADLADDILEAANDACYDDASVRITDMLIDLGYVPAEHRQH</sequence>
<accession>A0ABN6UMH0</accession>
<dbReference type="RefSeq" id="WP_281779438.1">
    <property type="nucleotide sequence ID" value="NZ_AP027041.1"/>
</dbReference>
<evidence type="ECO:0008006" key="3">
    <source>
        <dbReference type="Google" id="ProtNLM"/>
    </source>
</evidence>
<dbReference type="Proteomes" id="UP001317822">
    <property type="component" value="Chromosome"/>
</dbReference>
<evidence type="ECO:0000313" key="2">
    <source>
        <dbReference type="Proteomes" id="UP001317822"/>
    </source>
</evidence>
<reference evidence="1 2" key="1">
    <citation type="journal article" date="2023" name="Int. J. Syst. Evol. Microbiol.">
        <title>Physiological and genomic analyses of cobalamin (vitamin B12)-auxotrophy of Lysobacter auxotrophicus sp. nov., a methionine-auxotrophic chitinolytic bacterium isolated from chitin-treated soil.</title>
        <authorList>
            <person name="Saito A."/>
            <person name="Dohra H."/>
            <person name="Hamada M."/>
            <person name="Moriuchi R."/>
            <person name="Kotsuchibashi Y."/>
            <person name="Mori K."/>
        </authorList>
    </citation>
    <scope>NUCLEOTIDE SEQUENCE [LARGE SCALE GENOMIC DNA]</scope>
    <source>
        <strain evidence="1 2">5-21a</strain>
    </source>
</reference>
<protein>
    <recommendedName>
        <fullName evidence="3">Nucleotide pyrophosphohydrolase</fullName>
    </recommendedName>
</protein>
<proteinExistence type="predicted"/>
<dbReference type="EMBL" id="AP027041">
    <property type="protein sequence ID" value="BDU17511.1"/>
    <property type="molecule type" value="Genomic_DNA"/>
</dbReference>